<organism evidence="2 3">
    <name type="scientific">Pinctada imbricata</name>
    <name type="common">Atlantic pearl-oyster</name>
    <name type="synonym">Pinctada martensii</name>
    <dbReference type="NCBI Taxonomy" id="66713"/>
    <lineage>
        <taxon>Eukaryota</taxon>
        <taxon>Metazoa</taxon>
        <taxon>Spiralia</taxon>
        <taxon>Lophotrochozoa</taxon>
        <taxon>Mollusca</taxon>
        <taxon>Bivalvia</taxon>
        <taxon>Autobranchia</taxon>
        <taxon>Pteriomorphia</taxon>
        <taxon>Pterioida</taxon>
        <taxon>Pterioidea</taxon>
        <taxon>Pteriidae</taxon>
        <taxon>Pinctada</taxon>
    </lineage>
</organism>
<feature type="non-terminal residue" evidence="2">
    <location>
        <position position="1"/>
    </location>
</feature>
<evidence type="ECO:0000256" key="1">
    <source>
        <dbReference type="SAM" id="Phobius"/>
    </source>
</evidence>
<accession>A0AA88XCZ0</accession>
<gene>
    <name evidence="2" type="ORF">FSP39_012954</name>
</gene>
<sequence length="121" mass="13739">SFILYCFIDIPSRNGAMNSSESINSTGCMCPCSMYKNKTYTQEEVQKRIKEIKEKLTIKPKNTRAYKRSLISAPDDRISARNIGYAGVVIMIILSGLIVLMDVPRGIGRVREFIRACRDRN</sequence>
<protein>
    <submittedName>
        <fullName evidence="2">Uncharacterized protein</fullName>
    </submittedName>
</protein>
<evidence type="ECO:0000313" key="3">
    <source>
        <dbReference type="Proteomes" id="UP001186944"/>
    </source>
</evidence>
<keyword evidence="1" id="KW-0472">Membrane</keyword>
<evidence type="ECO:0000313" key="2">
    <source>
        <dbReference type="EMBL" id="KAK3083063.1"/>
    </source>
</evidence>
<reference evidence="2" key="1">
    <citation type="submission" date="2019-08" db="EMBL/GenBank/DDBJ databases">
        <title>The improved chromosome-level genome for the pearl oyster Pinctada fucata martensii using PacBio sequencing and Hi-C.</title>
        <authorList>
            <person name="Zheng Z."/>
        </authorList>
    </citation>
    <scope>NUCLEOTIDE SEQUENCE</scope>
    <source>
        <strain evidence="2">ZZ-2019</strain>
        <tissue evidence="2">Adductor muscle</tissue>
    </source>
</reference>
<feature type="transmembrane region" description="Helical" evidence="1">
    <location>
        <begin position="83"/>
        <end position="101"/>
    </location>
</feature>
<keyword evidence="1" id="KW-0812">Transmembrane</keyword>
<comment type="caution">
    <text evidence="2">The sequence shown here is derived from an EMBL/GenBank/DDBJ whole genome shotgun (WGS) entry which is preliminary data.</text>
</comment>
<dbReference type="Proteomes" id="UP001186944">
    <property type="component" value="Unassembled WGS sequence"/>
</dbReference>
<keyword evidence="3" id="KW-1185">Reference proteome</keyword>
<name>A0AA88XCZ0_PINIB</name>
<dbReference type="EMBL" id="VSWD01000014">
    <property type="protein sequence ID" value="KAK3083063.1"/>
    <property type="molecule type" value="Genomic_DNA"/>
</dbReference>
<dbReference type="AlphaFoldDB" id="A0AA88XCZ0"/>
<keyword evidence="1" id="KW-1133">Transmembrane helix</keyword>
<proteinExistence type="predicted"/>